<name>A0ABC8L0K7_ERUVS</name>
<proteinExistence type="predicted"/>
<gene>
    <name evidence="1" type="ORF">ERUC_LOCUS30794</name>
</gene>
<sequence length="99" mass="11816">MIDLSMLNEKPRSVKDTQKLKWVDLSHSSKLSKKYSRDINYNSGNKICGRPWVLLRNEPMIPAKEWSRLMLLEHQKHRRFKEGTMFCIRLCFHSMCFDG</sequence>
<evidence type="ECO:0000313" key="1">
    <source>
        <dbReference type="EMBL" id="CAH8367344.1"/>
    </source>
</evidence>
<dbReference type="AlphaFoldDB" id="A0ABC8L0K7"/>
<dbReference type="EMBL" id="CAKOAT010402932">
    <property type="protein sequence ID" value="CAH8367344.1"/>
    <property type="molecule type" value="Genomic_DNA"/>
</dbReference>
<accession>A0ABC8L0K7</accession>
<comment type="caution">
    <text evidence="1">The sequence shown here is derived from an EMBL/GenBank/DDBJ whole genome shotgun (WGS) entry which is preliminary data.</text>
</comment>
<organism evidence="1 2">
    <name type="scientific">Eruca vesicaria subsp. sativa</name>
    <name type="common">Garden rocket</name>
    <name type="synonym">Eruca sativa</name>
    <dbReference type="NCBI Taxonomy" id="29727"/>
    <lineage>
        <taxon>Eukaryota</taxon>
        <taxon>Viridiplantae</taxon>
        <taxon>Streptophyta</taxon>
        <taxon>Embryophyta</taxon>
        <taxon>Tracheophyta</taxon>
        <taxon>Spermatophyta</taxon>
        <taxon>Magnoliopsida</taxon>
        <taxon>eudicotyledons</taxon>
        <taxon>Gunneridae</taxon>
        <taxon>Pentapetalae</taxon>
        <taxon>rosids</taxon>
        <taxon>malvids</taxon>
        <taxon>Brassicales</taxon>
        <taxon>Brassicaceae</taxon>
        <taxon>Brassiceae</taxon>
        <taxon>Eruca</taxon>
    </lineage>
</organism>
<dbReference type="Proteomes" id="UP001642260">
    <property type="component" value="Unassembled WGS sequence"/>
</dbReference>
<protein>
    <submittedName>
        <fullName evidence="1">Uncharacterized protein</fullName>
    </submittedName>
</protein>
<keyword evidence="2" id="KW-1185">Reference proteome</keyword>
<reference evidence="1 2" key="1">
    <citation type="submission" date="2022-03" db="EMBL/GenBank/DDBJ databases">
        <authorList>
            <person name="Macdonald S."/>
            <person name="Ahmed S."/>
            <person name="Newling K."/>
        </authorList>
    </citation>
    <scope>NUCLEOTIDE SEQUENCE [LARGE SCALE GENOMIC DNA]</scope>
</reference>
<evidence type="ECO:0000313" key="2">
    <source>
        <dbReference type="Proteomes" id="UP001642260"/>
    </source>
</evidence>